<evidence type="ECO:0000259" key="2">
    <source>
        <dbReference type="Pfam" id="PF00849"/>
    </source>
</evidence>
<dbReference type="InterPro" id="IPR050188">
    <property type="entry name" value="RluA_PseudoU_synthase"/>
</dbReference>
<name>A0A0F6SFN3_9BACT</name>
<dbReference type="CDD" id="cd02869">
    <property type="entry name" value="PseudoU_synth_RluA_like"/>
    <property type="match status" value="1"/>
</dbReference>
<dbReference type="GO" id="GO:0140098">
    <property type="term" value="F:catalytic activity, acting on RNA"/>
    <property type="evidence" value="ECO:0007669"/>
    <property type="project" value="UniProtKB-ARBA"/>
</dbReference>
<protein>
    <submittedName>
        <fullName evidence="3">Ribosomal large subunit pseudouridine synthase D</fullName>
    </submittedName>
</protein>
<dbReference type="PANTHER" id="PTHR21600">
    <property type="entry name" value="MITOCHONDRIAL RNA PSEUDOURIDINE SYNTHASE"/>
    <property type="match status" value="1"/>
</dbReference>
<dbReference type="PANTHER" id="PTHR21600:SF87">
    <property type="entry name" value="RNA PSEUDOURIDYLATE SYNTHASE DOMAIN-CONTAINING PROTEIN 1"/>
    <property type="match status" value="1"/>
</dbReference>
<comment type="similarity">
    <text evidence="1">Belongs to the pseudouridine synthase RluA family.</text>
</comment>
<sequence>MRIAHRDAHLLVLVKPPALPTTAPDASTITLTSIARSLDPGAPKMHPSSRLDRDVTGLVTFARTDRAIDALLEARREGRYERTYLALVGGVPEERGRWTWGIAIDPRDATRRIALQESETGERAQDASSRYERRGIASGYAALALFPETGRTHQLRVHCAAAGHPILGDVTYGGAPRVVLDDGRVIGARRPMLHCARLVLPDVAHGGSLELVAPAPDDLARTWAGLGGDPGALVI</sequence>
<dbReference type="Gene3D" id="3.30.2350.10">
    <property type="entry name" value="Pseudouridine synthase"/>
    <property type="match status" value="1"/>
</dbReference>
<dbReference type="AlphaFoldDB" id="A0A0F6SFN3"/>
<dbReference type="GO" id="GO:0003723">
    <property type="term" value="F:RNA binding"/>
    <property type="evidence" value="ECO:0007669"/>
    <property type="project" value="InterPro"/>
</dbReference>
<dbReference type="GO" id="GO:0009982">
    <property type="term" value="F:pseudouridine synthase activity"/>
    <property type="evidence" value="ECO:0007669"/>
    <property type="project" value="InterPro"/>
</dbReference>
<dbReference type="Proteomes" id="UP000034883">
    <property type="component" value="Chromosome"/>
</dbReference>
<keyword evidence="4" id="KW-1185">Reference proteome</keyword>
<dbReference type="EMBL" id="CP011125">
    <property type="protein sequence ID" value="AKF07244.1"/>
    <property type="molecule type" value="Genomic_DNA"/>
</dbReference>
<reference evidence="3 4" key="1">
    <citation type="submission" date="2015-03" db="EMBL/GenBank/DDBJ databases">
        <title>Genome assembly of Sandaracinus amylolyticus DSM 53668.</title>
        <authorList>
            <person name="Sharma G."/>
            <person name="Subramanian S."/>
        </authorList>
    </citation>
    <scope>NUCLEOTIDE SEQUENCE [LARGE SCALE GENOMIC DNA]</scope>
    <source>
        <strain evidence="3 4">DSM 53668</strain>
    </source>
</reference>
<feature type="domain" description="Pseudouridine synthase RsuA/RluA-like" evidence="2">
    <location>
        <begin position="9"/>
        <end position="161"/>
    </location>
</feature>
<dbReference type="SUPFAM" id="SSF55120">
    <property type="entry name" value="Pseudouridine synthase"/>
    <property type="match status" value="1"/>
</dbReference>
<dbReference type="Pfam" id="PF00849">
    <property type="entry name" value="PseudoU_synth_2"/>
    <property type="match status" value="1"/>
</dbReference>
<accession>A0A0F6SFN3</accession>
<dbReference type="InterPro" id="IPR020103">
    <property type="entry name" value="PsdUridine_synth_cat_dom_sf"/>
</dbReference>
<gene>
    <name evidence="3" type="ORF">DB32_004393</name>
</gene>
<dbReference type="GO" id="GO:0000455">
    <property type="term" value="P:enzyme-directed rRNA pseudouridine synthesis"/>
    <property type="evidence" value="ECO:0007669"/>
    <property type="project" value="TreeGrafter"/>
</dbReference>
<evidence type="ECO:0000256" key="1">
    <source>
        <dbReference type="ARBA" id="ARBA00010876"/>
    </source>
</evidence>
<dbReference type="KEGG" id="samy:DB32_004393"/>
<organism evidence="3 4">
    <name type="scientific">Sandaracinus amylolyticus</name>
    <dbReference type="NCBI Taxonomy" id="927083"/>
    <lineage>
        <taxon>Bacteria</taxon>
        <taxon>Pseudomonadati</taxon>
        <taxon>Myxococcota</taxon>
        <taxon>Polyangia</taxon>
        <taxon>Polyangiales</taxon>
        <taxon>Sandaracinaceae</taxon>
        <taxon>Sandaracinus</taxon>
    </lineage>
</organism>
<dbReference type="STRING" id="927083.DB32_004393"/>
<evidence type="ECO:0000313" key="3">
    <source>
        <dbReference type="EMBL" id="AKF07244.1"/>
    </source>
</evidence>
<proteinExistence type="inferred from homology"/>
<dbReference type="InterPro" id="IPR006145">
    <property type="entry name" value="PsdUridine_synth_RsuA/RluA"/>
</dbReference>
<evidence type="ECO:0000313" key="4">
    <source>
        <dbReference type="Proteomes" id="UP000034883"/>
    </source>
</evidence>